<keyword evidence="4" id="KW-1185">Reference proteome</keyword>
<protein>
    <recommendedName>
        <fullName evidence="5">Tetratricopeptide repeat-like domain-containing protein</fullName>
    </recommendedName>
</protein>
<dbReference type="EMBL" id="CP036266">
    <property type="protein sequence ID" value="QDT19030.1"/>
    <property type="molecule type" value="Genomic_DNA"/>
</dbReference>
<dbReference type="InterPro" id="IPR011990">
    <property type="entry name" value="TPR-like_helical_dom_sf"/>
</dbReference>
<accession>A0A517PI29</accession>
<feature type="compositionally biased region" description="Basic and acidic residues" evidence="1">
    <location>
        <begin position="207"/>
        <end position="218"/>
    </location>
</feature>
<evidence type="ECO:0008006" key="5">
    <source>
        <dbReference type="Google" id="ProtNLM"/>
    </source>
</evidence>
<keyword evidence="2" id="KW-0812">Transmembrane</keyword>
<feature type="compositionally biased region" description="Basic and acidic residues" evidence="1">
    <location>
        <begin position="304"/>
        <end position="324"/>
    </location>
</feature>
<dbReference type="Gene3D" id="1.25.40.10">
    <property type="entry name" value="Tetratricopeptide repeat domain"/>
    <property type="match status" value="1"/>
</dbReference>
<gene>
    <name evidence="3" type="ORF">HG66A1_07940</name>
</gene>
<evidence type="ECO:0000256" key="2">
    <source>
        <dbReference type="SAM" id="Phobius"/>
    </source>
</evidence>
<feature type="compositionally biased region" description="Low complexity" evidence="1">
    <location>
        <begin position="223"/>
        <end position="239"/>
    </location>
</feature>
<keyword evidence="2" id="KW-1133">Transmembrane helix</keyword>
<evidence type="ECO:0000313" key="3">
    <source>
        <dbReference type="EMBL" id="QDT19030.1"/>
    </source>
</evidence>
<organism evidence="3 4">
    <name type="scientific">Gimesia chilikensis</name>
    <dbReference type="NCBI Taxonomy" id="2605989"/>
    <lineage>
        <taxon>Bacteria</taxon>
        <taxon>Pseudomonadati</taxon>
        <taxon>Planctomycetota</taxon>
        <taxon>Planctomycetia</taxon>
        <taxon>Planctomycetales</taxon>
        <taxon>Planctomycetaceae</taxon>
        <taxon>Gimesia</taxon>
    </lineage>
</organism>
<dbReference type="OrthoDB" id="265362at2"/>
<feature type="compositionally biased region" description="Low complexity" evidence="1">
    <location>
        <begin position="293"/>
        <end position="303"/>
    </location>
</feature>
<evidence type="ECO:0000256" key="1">
    <source>
        <dbReference type="SAM" id="MobiDB-lite"/>
    </source>
</evidence>
<keyword evidence="2" id="KW-0472">Membrane</keyword>
<dbReference type="AlphaFoldDB" id="A0A517PI29"/>
<evidence type="ECO:0000313" key="4">
    <source>
        <dbReference type="Proteomes" id="UP000320421"/>
    </source>
</evidence>
<dbReference type="RefSeq" id="WP_145180937.1">
    <property type="nucleotide sequence ID" value="NZ_CP036266.1"/>
</dbReference>
<name>A0A517PI29_9PLAN</name>
<feature type="compositionally biased region" description="Basic and acidic residues" evidence="1">
    <location>
        <begin position="281"/>
        <end position="292"/>
    </location>
</feature>
<feature type="transmembrane region" description="Helical" evidence="2">
    <location>
        <begin position="28"/>
        <end position="49"/>
    </location>
</feature>
<reference evidence="3 4" key="1">
    <citation type="submission" date="2019-02" db="EMBL/GenBank/DDBJ databases">
        <title>Deep-cultivation of Planctomycetes and their phenomic and genomic characterization uncovers novel biology.</title>
        <authorList>
            <person name="Wiegand S."/>
            <person name="Jogler M."/>
            <person name="Boedeker C."/>
            <person name="Pinto D."/>
            <person name="Vollmers J."/>
            <person name="Rivas-Marin E."/>
            <person name="Kohn T."/>
            <person name="Peeters S.H."/>
            <person name="Heuer A."/>
            <person name="Rast P."/>
            <person name="Oberbeckmann S."/>
            <person name="Bunk B."/>
            <person name="Jeske O."/>
            <person name="Meyerdierks A."/>
            <person name="Storesund J.E."/>
            <person name="Kallscheuer N."/>
            <person name="Luecker S."/>
            <person name="Lage O.M."/>
            <person name="Pohl T."/>
            <person name="Merkel B.J."/>
            <person name="Hornburger P."/>
            <person name="Mueller R.-W."/>
            <person name="Bruemmer F."/>
            <person name="Labrenz M."/>
            <person name="Spormann A.M."/>
            <person name="Op den Camp H."/>
            <person name="Overmann J."/>
            <person name="Amann R."/>
            <person name="Jetten M.S.M."/>
            <person name="Mascher T."/>
            <person name="Medema M.H."/>
            <person name="Devos D.P."/>
            <person name="Kaster A.-K."/>
            <person name="Ovreas L."/>
            <person name="Rohde M."/>
            <person name="Galperin M.Y."/>
            <person name="Jogler C."/>
        </authorList>
    </citation>
    <scope>NUCLEOTIDE SEQUENCE [LARGE SCALE GENOMIC DNA]</scope>
    <source>
        <strain evidence="3 4">HG66A1</strain>
    </source>
</reference>
<proteinExistence type="predicted"/>
<sequence length="324" mass="34898">MKSEHRHDLQTNDLGKLMVQAEPFVEKYGAKILGGIGALIVLLIVLIIWNSQKTSAQSEAWTRLAAAGSTEDFENVAEDYAGTPVANWALIHAAESHLQSGIRSSFTDRSAGDRELKDAKEQFQKLLDSSSTPPEIRERALFGMARVEETTSNGDLKTATELYQKLINEFPESIFRQLAEQRVKPVDGEKVAALDEEGTKEFYKWFHEQNPKPGDRQRPGFNMPMPGMAPQGAAPQGSAPAGGAGTPGLPELPALPSLPGLPEPLTSEEGKASEGTPAAPEKTEAPKTEGKPAPEAGKAPAEQPKAEQPKTEAPKPEPAPEKKP</sequence>
<feature type="region of interest" description="Disordered" evidence="1">
    <location>
        <begin position="207"/>
        <end position="324"/>
    </location>
</feature>
<dbReference type="Proteomes" id="UP000320421">
    <property type="component" value="Chromosome"/>
</dbReference>